<evidence type="ECO:0000256" key="9">
    <source>
        <dbReference type="RuleBase" id="RU003979"/>
    </source>
</evidence>
<keyword evidence="2 7" id="KW-0488">Methylation</keyword>
<comment type="similarity">
    <text evidence="1 7 8">Belongs to the universal ribosomal protein uL11 family.</text>
</comment>
<keyword evidence="6 7" id="KW-0687">Ribonucleoprotein</keyword>
<reference evidence="12 13" key="1">
    <citation type="submission" date="2021-02" db="EMBL/GenBank/DDBJ databases">
        <title>Activity-based single-cell genomes from oceanic crustal fluid captures similar information to metagenomic and metatranscriptomic surveys with orders of magnitude less sampling.</title>
        <authorList>
            <person name="D'Angelo T.S."/>
            <person name="Orcutt B.N."/>
        </authorList>
    </citation>
    <scope>NUCLEOTIDE SEQUENCE [LARGE SCALE GENOMIC DNA]</scope>
    <source>
        <strain evidence="12">AH-315-G02</strain>
    </source>
</reference>
<dbReference type="SMART" id="SM00649">
    <property type="entry name" value="RL11"/>
    <property type="match status" value="1"/>
</dbReference>
<dbReference type="InterPro" id="IPR020785">
    <property type="entry name" value="Ribosomal_uL11_CS"/>
</dbReference>
<comment type="PTM">
    <text evidence="7 9">One or more lysine residues are methylated.</text>
</comment>
<protein>
    <recommendedName>
        <fullName evidence="7">Large ribosomal subunit protein uL11</fullName>
    </recommendedName>
</protein>
<dbReference type="CDD" id="cd00349">
    <property type="entry name" value="Ribosomal_L11"/>
    <property type="match status" value="1"/>
</dbReference>
<proteinExistence type="inferred from homology"/>
<keyword evidence="5 7" id="KW-0689">Ribosomal protein</keyword>
<dbReference type="PANTHER" id="PTHR11661">
    <property type="entry name" value="60S RIBOSOMAL PROTEIN L12"/>
    <property type="match status" value="1"/>
</dbReference>
<evidence type="ECO:0000256" key="4">
    <source>
        <dbReference type="ARBA" id="ARBA00022884"/>
    </source>
</evidence>
<keyword evidence="13" id="KW-1185">Reference proteome</keyword>
<evidence type="ECO:0000256" key="2">
    <source>
        <dbReference type="ARBA" id="ARBA00022481"/>
    </source>
</evidence>
<evidence type="ECO:0000256" key="7">
    <source>
        <dbReference type="HAMAP-Rule" id="MF_00736"/>
    </source>
</evidence>
<dbReference type="SUPFAM" id="SSF46906">
    <property type="entry name" value="Ribosomal protein L11, C-terminal domain"/>
    <property type="match status" value="1"/>
</dbReference>
<evidence type="ECO:0000256" key="1">
    <source>
        <dbReference type="ARBA" id="ARBA00010537"/>
    </source>
</evidence>
<keyword evidence="3 7" id="KW-0699">rRNA-binding</keyword>
<gene>
    <name evidence="7 12" type="primary">rplK</name>
    <name evidence="12" type="ORF">JYU06_01805</name>
</gene>
<dbReference type="SUPFAM" id="SSF54747">
    <property type="entry name" value="Ribosomal L11/L12e N-terminal domain"/>
    <property type="match status" value="1"/>
</dbReference>
<organism evidence="12 13">
    <name type="scientific">Desulfotalea psychrophila</name>
    <dbReference type="NCBI Taxonomy" id="84980"/>
    <lineage>
        <taxon>Bacteria</taxon>
        <taxon>Pseudomonadati</taxon>
        <taxon>Thermodesulfobacteriota</taxon>
        <taxon>Desulfobulbia</taxon>
        <taxon>Desulfobulbales</taxon>
        <taxon>Desulfocapsaceae</taxon>
        <taxon>Desulfotalea</taxon>
    </lineage>
</organism>
<dbReference type="InterPro" id="IPR020783">
    <property type="entry name" value="Ribosomal_uL11_C"/>
</dbReference>
<dbReference type="HAMAP" id="MF_00736">
    <property type="entry name" value="Ribosomal_uL11"/>
    <property type="match status" value="1"/>
</dbReference>
<evidence type="ECO:0000259" key="11">
    <source>
        <dbReference type="Pfam" id="PF03946"/>
    </source>
</evidence>
<dbReference type="NCBIfam" id="TIGR01632">
    <property type="entry name" value="L11_bact"/>
    <property type="match status" value="1"/>
</dbReference>
<dbReference type="Proteomes" id="UP000717534">
    <property type="component" value="Unassembled WGS sequence"/>
</dbReference>
<comment type="function">
    <text evidence="7 9">Forms part of the ribosomal stalk which helps the ribosome interact with GTP-bound translation factors.</text>
</comment>
<dbReference type="Gene3D" id="1.10.10.250">
    <property type="entry name" value="Ribosomal protein L11, C-terminal domain"/>
    <property type="match status" value="1"/>
</dbReference>
<evidence type="ECO:0000256" key="5">
    <source>
        <dbReference type="ARBA" id="ARBA00022980"/>
    </source>
</evidence>
<evidence type="ECO:0000259" key="10">
    <source>
        <dbReference type="Pfam" id="PF00298"/>
    </source>
</evidence>
<dbReference type="Pfam" id="PF03946">
    <property type="entry name" value="Ribosomal_L11_N"/>
    <property type="match status" value="1"/>
</dbReference>
<dbReference type="InterPro" id="IPR006519">
    <property type="entry name" value="Ribosomal_uL11_bac-typ"/>
</dbReference>
<comment type="subunit">
    <text evidence="7">Part of the ribosomal stalk of the 50S ribosomal subunit. Interacts with L10 and the large rRNA to form the base of the stalk. L10 forms an elongated spine to which L12 dimers bind in a sequential fashion forming a multimeric L10(L12)X complex.</text>
</comment>
<dbReference type="Gene3D" id="3.30.1550.10">
    <property type="entry name" value="Ribosomal protein L11/L12, N-terminal domain"/>
    <property type="match status" value="1"/>
</dbReference>
<dbReference type="InterPro" id="IPR020784">
    <property type="entry name" value="Ribosomal_uL11_N"/>
</dbReference>
<accession>A0ABS3AU18</accession>
<dbReference type="Pfam" id="PF00298">
    <property type="entry name" value="Ribosomal_L11"/>
    <property type="match status" value="1"/>
</dbReference>
<dbReference type="InterPro" id="IPR036796">
    <property type="entry name" value="Ribosomal_uL11_N_sf"/>
</dbReference>
<comment type="caution">
    <text evidence="12">The sequence shown here is derived from an EMBL/GenBank/DDBJ whole genome shotgun (WGS) entry which is preliminary data.</text>
</comment>
<feature type="domain" description="Large ribosomal subunit protein uL11 N-terminal" evidence="11">
    <location>
        <begin position="9"/>
        <end position="66"/>
    </location>
</feature>
<evidence type="ECO:0000313" key="12">
    <source>
        <dbReference type="EMBL" id="MBN4068243.1"/>
    </source>
</evidence>
<sequence length="141" mass="14774">MAKKISAYIKLQIPAGKANPSPPVGPALGQHGVNIMEFCKAFNAKTQAMGDTIVPVVITVFADRSFSYITKTPPASVLLMKAAGLQKGSSNPKSERVAEIGMDKIREIAETKLPDLNAYDLDAASKIIAGTAKSMGITVAG</sequence>
<dbReference type="PROSITE" id="PS00359">
    <property type="entry name" value="RIBOSOMAL_L11"/>
    <property type="match status" value="1"/>
</dbReference>
<name>A0ABS3AU18_9BACT</name>
<dbReference type="PANTHER" id="PTHR11661:SF1">
    <property type="entry name" value="LARGE RIBOSOMAL SUBUNIT PROTEIN UL11M"/>
    <property type="match status" value="1"/>
</dbReference>
<dbReference type="InterPro" id="IPR000911">
    <property type="entry name" value="Ribosomal_uL11"/>
</dbReference>
<evidence type="ECO:0000256" key="3">
    <source>
        <dbReference type="ARBA" id="ARBA00022730"/>
    </source>
</evidence>
<evidence type="ECO:0000313" key="13">
    <source>
        <dbReference type="Proteomes" id="UP000717534"/>
    </source>
</evidence>
<evidence type="ECO:0000256" key="8">
    <source>
        <dbReference type="RuleBase" id="RU003978"/>
    </source>
</evidence>
<keyword evidence="4 7" id="KW-0694">RNA-binding</keyword>
<dbReference type="InterPro" id="IPR036769">
    <property type="entry name" value="Ribosomal_uL11_C_sf"/>
</dbReference>
<evidence type="ECO:0000256" key="6">
    <source>
        <dbReference type="ARBA" id="ARBA00023274"/>
    </source>
</evidence>
<dbReference type="GO" id="GO:0005840">
    <property type="term" value="C:ribosome"/>
    <property type="evidence" value="ECO:0007669"/>
    <property type="project" value="UniProtKB-KW"/>
</dbReference>
<feature type="domain" description="Large ribosomal subunit protein uL11 C-terminal" evidence="10">
    <location>
        <begin position="71"/>
        <end position="139"/>
    </location>
</feature>
<dbReference type="EMBL" id="JAFITO010000008">
    <property type="protein sequence ID" value="MBN4068243.1"/>
    <property type="molecule type" value="Genomic_DNA"/>
</dbReference>